<evidence type="ECO:0000256" key="2">
    <source>
        <dbReference type="ARBA" id="ARBA00023315"/>
    </source>
</evidence>
<name>A0A6J4VYU0_9BACT</name>
<accession>A0A6J4VYU0</accession>
<feature type="domain" description="N-acetyltransferase" evidence="3">
    <location>
        <begin position="180"/>
        <end position="350"/>
    </location>
</feature>
<keyword evidence="2" id="KW-0012">Acyltransferase</keyword>
<organism evidence="4">
    <name type="scientific">uncultured Thermomicrobiales bacterium</name>
    <dbReference type="NCBI Taxonomy" id="1645740"/>
    <lineage>
        <taxon>Bacteria</taxon>
        <taxon>Pseudomonadati</taxon>
        <taxon>Thermomicrobiota</taxon>
        <taxon>Thermomicrobia</taxon>
        <taxon>Thermomicrobiales</taxon>
        <taxon>environmental samples</taxon>
    </lineage>
</organism>
<dbReference type="Gene3D" id="3.40.630.30">
    <property type="match status" value="1"/>
</dbReference>
<dbReference type="EMBL" id="CADCWN010000418">
    <property type="protein sequence ID" value="CAA9590785.1"/>
    <property type="molecule type" value="Genomic_DNA"/>
</dbReference>
<sequence>MSGPTPPIQPLGSAQIPALLDTWATHRGRATPRDSARAAWGRPLVERRALLEGVLRGSLHGAGERSRALVAGRVGTVTAYLIAHEVRLPRGSGYRAYAPDHFLSIGGDDWGVADPRAADLLADLYAEIAAWGLARGADAQLLAIPDGDDCAEFWLDLGFARQDRYAFLPRGAERPAPCGLTVRRAGPADLERAVHFTLAEAHHHHRAPIYAFAPPDLDATRRRDMAENLDNPATIVLLAEADGVALGGLSAFPLAGLGGWMPSATPTPCLYIDSAFVEPTARGRGVLRALVAALADLAEQRGACGLFVTYLPANRGAARAWTALGFQALLTVHQRRLDPRAARQHRTPGI</sequence>
<dbReference type="GO" id="GO:0016747">
    <property type="term" value="F:acyltransferase activity, transferring groups other than amino-acyl groups"/>
    <property type="evidence" value="ECO:0007669"/>
    <property type="project" value="InterPro"/>
</dbReference>
<dbReference type="Pfam" id="PF00583">
    <property type="entry name" value="Acetyltransf_1"/>
    <property type="match status" value="1"/>
</dbReference>
<dbReference type="InterPro" id="IPR016181">
    <property type="entry name" value="Acyl_CoA_acyltransferase"/>
</dbReference>
<proteinExistence type="predicted"/>
<dbReference type="SUPFAM" id="SSF55729">
    <property type="entry name" value="Acyl-CoA N-acyltransferases (Nat)"/>
    <property type="match status" value="1"/>
</dbReference>
<gene>
    <name evidence="4" type="ORF">AVDCRST_MAG18-5184</name>
</gene>
<evidence type="ECO:0000256" key="1">
    <source>
        <dbReference type="ARBA" id="ARBA00022679"/>
    </source>
</evidence>
<reference evidence="4" key="1">
    <citation type="submission" date="2020-02" db="EMBL/GenBank/DDBJ databases">
        <authorList>
            <person name="Meier V. D."/>
        </authorList>
    </citation>
    <scope>NUCLEOTIDE SEQUENCE</scope>
    <source>
        <strain evidence="4">AVDCRST_MAG18</strain>
    </source>
</reference>
<evidence type="ECO:0000313" key="4">
    <source>
        <dbReference type="EMBL" id="CAA9590785.1"/>
    </source>
</evidence>
<dbReference type="PROSITE" id="PS51186">
    <property type="entry name" value="GNAT"/>
    <property type="match status" value="1"/>
</dbReference>
<dbReference type="PANTHER" id="PTHR43420">
    <property type="entry name" value="ACETYLTRANSFERASE"/>
    <property type="match status" value="1"/>
</dbReference>
<protein>
    <recommendedName>
        <fullName evidence="3">N-acetyltransferase domain-containing protein</fullName>
    </recommendedName>
</protein>
<dbReference type="InterPro" id="IPR000182">
    <property type="entry name" value="GNAT_dom"/>
</dbReference>
<evidence type="ECO:0000259" key="3">
    <source>
        <dbReference type="PROSITE" id="PS51186"/>
    </source>
</evidence>
<dbReference type="InterPro" id="IPR050680">
    <property type="entry name" value="YpeA/RimI_acetyltransf"/>
</dbReference>
<dbReference type="PANTHER" id="PTHR43420:SF51">
    <property type="entry name" value="PEPTIDYL-LYSINE N-ACETYLTRANSFERASE YIAC"/>
    <property type="match status" value="1"/>
</dbReference>
<dbReference type="AlphaFoldDB" id="A0A6J4VYU0"/>
<keyword evidence="1" id="KW-0808">Transferase</keyword>